<dbReference type="PATRIC" id="fig|889378.3.peg.2228"/>
<dbReference type="GO" id="GO:0055085">
    <property type="term" value="P:transmembrane transport"/>
    <property type="evidence" value="ECO:0007669"/>
    <property type="project" value="InterPro"/>
</dbReference>
<protein>
    <submittedName>
        <fullName evidence="9">Permease component of ABC-type sugar transporter</fullName>
    </submittedName>
</protein>
<dbReference type="SUPFAM" id="SSF161098">
    <property type="entry name" value="MetI-like"/>
    <property type="match status" value="1"/>
</dbReference>
<evidence type="ECO:0000256" key="4">
    <source>
        <dbReference type="ARBA" id="ARBA00022692"/>
    </source>
</evidence>
<dbReference type="AlphaFoldDB" id="H9UL94"/>
<feature type="transmembrane region" description="Helical" evidence="7">
    <location>
        <begin position="171"/>
        <end position="191"/>
    </location>
</feature>
<accession>H9UL94</accession>
<sequence>MKTRKHDVTFWLFLVPAIVAFLFVIVIPFFLGFYYSFTNWTSRPQPAGPEFVGLANFINSFQDSRFLYSFIITTLYTVMNVLLINVVAFGLALLVTSKIRLKNMFRAGFFIPHLIGGLILGYIWQFIFNVFIPNQQLLTALFPALAEPGNLVLANVNSALGGLVVAGAWQYAGYIMMIYIAAIVSVPGELFEAGRIDGASPLYELLHITIPMTAQAFTVTLFLTLVHSFKQFDVNVSLTGGGPATEFMERAIPGTELLALNIYNTAFVRNDLAQSQARSVIFFIVVVTVSILQVRANKKREVEM</sequence>
<dbReference type="InterPro" id="IPR000515">
    <property type="entry name" value="MetI-like"/>
</dbReference>
<evidence type="ECO:0000256" key="2">
    <source>
        <dbReference type="ARBA" id="ARBA00022448"/>
    </source>
</evidence>
<evidence type="ECO:0000256" key="1">
    <source>
        <dbReference type="ARBA" id="ARBA00004651"/>
    </source>
</evidence>
<dbReference type="Gene3D" id="1.10.3720.10">
    <property type="entry name" value="MetI-like"/>
    <property type="match status" value="1"/>
</dbReference>
<feature type="transmembrane region" description="Helical" evidence="7">
    <location>
        <begin position="107"/>
        <end position="132"/>
    </location>
</feature>
<feature type="transmembrane region" description="Helical" evidence="7">
    <location>
        <begin position="203"/>
        <end position="226"/>
    </location>
</feature>
<dbReference type="InterPro" id="IPR051393">
    <property type="entry name" value="ABC_transporter_permease"/>
</dbReference>
<evidence type="ECO:0000256" key="7">
    <source>
        <dbReference type="SAM" id="Phobius"/>
    </source>
</evidence>
<keyword evidence="4 7" id="KW-0812">Transmembrane</keyword>
<dbReference type="RefSeq" id="WP_014456270.1">
    <property type="nucleotide sequence ID" value="NC_017098.1"/>
</dbReference>
<keyword evidence="10" id="KW-1185">Reference proteome</keyword>
<keyword evidence="6 7" id="KW-0472">Membrane</keyword>
<feature type="transmembrane region" description="Helical" evidence="7">
    <location>
        <begin position="66"/>
        <end position="95"/>
    </location>
</feature>
<dbReference type="GO" id="GO:0005886">
    <property type="term" value="C:plasma membrane"/>
    <property type="evidence" value="ECO:0007669"/>
    <property type="project" value="UniProtKB-SubCell"/>
</dbReference>
<dbReference type="STRING" id="889378.Spiaf_2251"/>
<dbReference type="HOGENOM" id="CLU_016047_0_0_12"/>
<dbReference type="OrthoDB" id="9786413at2"/>
<evidence type="ECO:0000313" key="9">
    <source>
        <dbReference type="EMBL" id="AFG38287.1"/>
    </source>
</evidence>
<keyword evidence="3" id="KW-1003">Cell membrane</keyword>
<proteinExistence type="predicted"/>
<feature type="transmembrane region" description="Helical" evidence="7">
    <location>
        <begin position="277"/>
        <end position="294"/>
    </location>
</feature>
<evidence type="ECO:0000256" key="5">
    <source>
        <dbReference type="ARBA" id="ARBA00022989"/>
    </source>
</evidence>
<dbReference type="CDD" id="cd06261">
    <property type="entry name" value="TM_PBP2"/>
    <property type="match status" value="1"/>
</dbReference>
<comment type="subcellular location">
    <subcellularLocation>
        <location evidence="1">Cell membrane</location>
        <topology evidence="1">Multi-pass membrane protein</topology>
    </subcellularLocation>
</comment>
<dbReference type="InterPro" id="IPR035906">
    <property type="entry name" value="MetI-like_sf"/>
</dbReference>
<dbReference type="PROSITE" id="PS50928">
    <property type="entry name" value="ABC_TM1"/>
    <property type="match status" value="1"/>
</dbReference>
<gene>
    <name evidence="9" type="ordered locus">Spiaf_2251</name>
</gene>
<name>H9UL94_SPIAZ</name>
<evidence type="ECO:0000313" key="10">
    <source>
        <dbReference type="Proteomes" id="UP000007383"/>
    </source>
</evidence>
<evidence type="ECO:0000256" key="3">
    <source>
        <dbReference type="ARBA" id="ARBA00022475"/>
    </source>
</evidence>
<dbReference type="EMBL" id="CP003282">
    <property type="protein sequence ID" value="AFG38287.1"/>
    <property type="molecule type" value="Genomic_DNA"/>
</dbReference>
<dbReference type="eggNOG" id="COG1175">
    <property type="taxonomic scope" value="Bacteria"/>
</dbReference>
<keyword evidence="5 7" id="KW-1133">Transmembrane helix</keyword>
<evidence type="ECO:0000256" key="6">
    <source>
        <dbReference type="ARBA" id="ARBA00023136"/>
    </source>
</evidence>
<keyword evidence="9" id="KW-0762">Sugar transport</keyword>
<dbReference type="PANTHER" id="PTHR30193:SF41">
    <property type="entry name" value="DIACETYLCHITOBIOSE UPTAKE SYSTEM PERMEASE PROTEIN NGCF"/>
    <property type="match status" value="1"/>
</dbReference>
<feature type="domain" description="ABC transmembrane type-1" evidence="8">
    <location>
        <begin position="70"/>
        <end position="293"/>
    </location>
</feature>
<organism evidence="9 10">
    <name type="scientific">Spirochaeta africana (strain ATCC 700263 / DSM 8902 / Z-7692)</name>
    <dbReference type="NCBI Taxonomy" id="889378"/>
    <lineage>
        <taxon>Bacteria</taxon>
        <taxon>Pseudomonadati</taxon>
        <taxon>Spirochaetota</taxon>
        <taxon>Spirochaetia</taxon>
        <taxon>Spirochaetales</taxon>
        <taxon>Spirochaetaceae</taxon>
        <taxon>Spirochaeta</taxon>
    </lineage>
</organism>
<feature type="transmembrane region" description="Helical" evidence="7">
    <location>
        <begin position="12"/>
        <end position="35"/>
    </location>
</feature>
<keyword evidence="2" id="KW-0813">Transport</keyword>
<evidence type="ECO:0000259" key="8">
    <source>
        <dbReference type="PROSITE" id="PS50928"/>
    </source>
</evidence>
<dbReference type="PANTHER" id="PTHR30193">
    <property type="entry name" value="ABC TRANSPORTER PERMEASE PROTEIN"/>
    <property type="match status" value="1"/>
</dbReference>
<dbReference type="KEGG" id="sfc:Spiaf_2251"/>
<reference evidence="10" key="1">
    <citation type="journal article" date="2013" name="Stand. Genomic Sci.">
        <title>Complete genome sequence of the halophilic bacterium Spirochaeta africana type strain (Z-7692(T)) from the alkaline Lake Magadi in the East African Rift.</title>
        <authorList>
            <person name="Liolos K."/>
            <person name="Abt B."/>
            <person name="Scheuner C."/>
            <person name="Teshima H."/>
            <person name="Held B."/>
            <person name="Lapidus A."/>
            <person name="Nolan M."/>
            <person name="Lucas S."/>
            <person name="Deshpande S."/>
            <person name="Cheng J.F."/>
            <person name="Tapia R."/>
            <person name="Goodwin L.A."/>
            <person name="Pitluck S."/>
            <person name="Pagani I."/>
            <person name="Ivanova N."/>
            <person name="Mavromatis K."/>
            <person name="Mikhailova N."/>
            <person name="Huntemann M."/>
            <person name="Pati A."/>
            <person name="Chen A."/>
            <person name="Palaniappan K."/>
            <person name="Land M."/>
            <person name="Rohde M."/>
            <person name="Tindall B.J."/>
            <person name="Detter J.C."/>
            <person name="Goker M."/>
            <person name="Bristow J."/>
            <person name="Eisen J.A."/>
            <person name="Markowitz V."/>
            <person name="Hugenholtz P."/>
            <person name="Woyke T."/>
            <person name="Klenk H.P."/>
            <person name="Kyrpides N.C."/>
        </authorList>
    </citation>
    <scope>NUCLEOTIDE SEQUENCE</scope>
    <source>
        <strain evidence="10">ATCC 700263 / DSM 8902 / Z-7692</strain>
    </source>
</reference>
<dbReference type="Proteomes" id="UP000007383">
    <property type="component" value="Chromosome"/>
</dbReference>